<evidence type="ECO:0000256" key="1">
    <source>
        <dbReference type="ARBA" id="ARBA00010688"/>
    </source>
</evidence>
<reference evidence="5 6" key="1">
    <citation type="submission" date="2007-05" db="EMBL/GenBank/DDBJ databases">
        <title>Complete sequence of chromosome of Acidiphilium cryptum JF-5.</title>
        <authorList>
            <consortium name="US DOE Joint Genome Institute"/>
            <person name="Copeland A."/>
            <person name="Lucas S."/>
            <person name="Lapidus A."/>
            <person name="Barry K."/>
            <person name="Detter J.C."/>
            <person name="Glavina del Rio T."/>
            <person name="Hammon N."/>
            <person name="Israni S."/>
            <person name="Dalin E."/>
            <person name="Tice H."/>
            <person name="Pitluck S."/>
            <person name="Sims D."/>
            <person name="Brettin T."/>
            <person name="Bruce D."/>
            <person name="Han C."/>
            <person name="Schmutz J."/>
            <person name="Larimer F."/>
            <person name="Land M."/>
            <person name="Hauser L."/>
            <person name="Kyrpides N."/>
            <person name="Kim E."/>
            <person name="Magnuson T."/>
            <person name="Richardson P."/>
        </authorList>
    </citation>
    <scope>NUCLEOTIDE SEQUENCE [LARGE SCALE GENOMIC DNA]</scope>
    <source>
        <strain evidence="5 6">JF-5</strain>
    </source>
</reference>
<dbReference type="AlphaFoldDB" id="A5FZM7"/>
<dbReference type="GO" id="GO:0008673">
    <property type="term" value="F:2-dehydro-3-deoxygluconokinase activity"/>
    <property type="evidence" value="ECO:0007669"/>
    <property type="project" value="UniProtKB-EC"/>
</dbReference>
<dbReference type="PANTHER" id="PTHR43320:SF2">
    <property type="entry name" value="2-DEHYDRO-3-DEOXYGLUCONOKINASE_2-DEHYDRO-3-DEOXYGALACTONOKINASE"/>
    <property type="match status" value="1"/>
</dbReference>
<dbReference type="HOGENOM" id="CLU_027634_8_0_5"/>
<dbReference type="RefSeq" id="WP_012039675.1">
    <property type="nucleotide sequence ID" value="NC_009484.1"/>
</dbReference>
<dbReference type="PANTHER" id="PTHR43320">
    <property type="entry name" value="SUGAR KINASE"/>
    <property type="match status" value="1"/>
</dbReference>
<accession>A5FZM7</accession>
<sequence>MFAAIGECLAEFAPNEAGGYALGFAGDTFNAAWAARVRLRGAVPVRYVTAIGTDWMSDAMRARIEAAGIDAAFVRRVEGASVGLYVIRVEAGERSFAYWRRQSAATHLADDPAFLARALAGARLVLVSGITLAILPPAGRAALLDALGAARAAGAEIAFDTNYRPALWRDADEARETVRRVLPLVDIALPTFEDEAALFGDAAPAATVARLAAAGVRDVVVKNGTAATLGRCGAESFEVVPREVVTPVDSTGAGDAFNGTFLACRLQGMAPAAAVAAAQAVAARAVLTRGALIADEA</sequence>
<dbReference type="Gene3D" id="3.40.1190.20">
    <property type="match status" value="1"/>
</dbReference>
<dbReference type="InterPro" id="IPR029056">
    <property type="entry name" value="Ribokinase-like"/>
</dbReference>
<evidence type="ECO:0000256" key="3">
    <source>
        <dbReference type="ARBA" id="ARBA00022777"/>
    </source>
</evidence>
<keyword evidence="2 5" id="KW-0808">Transferase</keyword>
<evidence type="ECO:0000313" key="6">
    <source>
        <dbReference type="Proteomes" id="UP000000245"/>
    </source>
</evidence>
<protein>
    <submittedName>
        <fullName evidence="5">2-keto-3-deoxygluconate kinase</fullName>
        <ecNumber evidence="5">2.7.1.45</ecNumber>
    </submittedName>
</protein>
<dbReference type="EC" id="2.7.1.45" evidence="5"/>
<dbReference type="InterPro" id="IPR011611">
    <property type="entry name" value="PfkB_dom"/>
</dbReference>
<dbReference type="InterPro" id="IPR052700">
    <property type="entry name" value="Carb_kinase_PfkB-like"/>
</dbReference>
<proteinExistence type="inferred from homology"/>
<dbReference type="eggNOG" id="COG0524">
    <property type="taxonomic scope" value="Bacteria"/>
</dbReference>
<gene>
    <name evidence="5" type="ordered locus">Acry_1857</name>
</gene>
<name>A5FZM7_ACICJ</name>
<keyword evidence="3 5" id="KW-0418">Kinase</keyword>
<feature type="domain" description="Carbohydrate kinase PfkB" evidence="4">
    <location>
        <begin position="6"/>
        <end position="292"/>
    </location>
</feature>
<comment type="similarity">
    <text evidence="1">Belongs to the carbohydrate kinase PfkB family.</text>
</comment>
<evidence type="ECO:0000256" key="2">
    <source>
        <dbReference type="ARBA" id="ARBA00022679"/>
    </source>
</evidence>
<keyword evidence="6" id="KW-1185">Reference proteome</keyword>
<dbReference type="STRING" id="349163.Acry_1857"/>
<organism evidence="5 6">
    <name type="scientific">Acidiphilium cryptum (strain JF-5)</name>
    <dbReference type="NCBI Taxonomy" id="349163"/>
    <lineage>
        <taxon>Bacteria</taxon>
        <taxon>Pseudomonadati</taxon>
        <taxon>Pseudomonadota</taxon>
        <taxon>Alphaproteobacteria</taxon>
        <taxon>Acetobacterales</taxon>
        <taxon>Acidocellaceae</taxon>
        <taxon>Acidiphilium</taxon>
    </lineage>
</organism>
<dbReference type="Proteomes" id="UP000000245">
    <property type="component" value="Chromosome"/>
</dbReference>
<dbReference type="CDD" id="cd01166">
    <property type="entry name" value="KdgK"/>
    <property type="match status" value="1"/>
</dbReference>
<dbReference type="KEGG" id="acr:Acry_1857"/>
<dbReference type="SUPFAM" id="SSF53613">
    <property type="entry name" value="Ribokinase-like"/>
    <property type="match status" value="1"/>
</dbReference>
<dbReference type="Pfam" id="PF00294">
    <property type="entry name" value="PfkB"/>
    <property type="match status" value="1"/>
</dbReference>
<evidence type="ECO:0000313" key="5">
    <source>
        <dbReference type="EMBL" id="ABQ31059.1"/>
    </source>
</evidence>
<dbReference type="EMBL" id="CP000697">
    <property type="protein sequence ID" value="ABQ31059.1"/>
    <property type="molecule type" value="Genomic_DNA"/>
</dbReference>
<evidence type="ECO:0000259" key="4">
    <source>
        <dbReference type="Pfam" id="PF00294"/>
    </source>
</evidence>